<accession>A0A6A5AK04</accession>
<dbReference type="GO" id="GO:0006310">
    <property type="term" value="P:DNA recombination"/>
    <property type="evidence" value="ECO:0007669"/>
    <property type="project" value="InterPro"/>
</dbReference>
<reference evidence="1 2" key="1">
    <citation type="submission" date="2019-06" db="EMBL/GenBank/DDBJ databases">
        <title>Genomics analysis of Aphanomyces spp. identifies a new class of oomycete effector associated with host adaptation.</title>
        <authorList>
            <person name="Gaulin E."/>
        </authorList>
    </citation>
    <scope>NUCLEOTIDE SEQUENCE [LARGE SCALE GENOMIC DNA]</scope>
    <source>
        <strain evidence="1 2">E</strain>
    </source>
</reference>
<evidence type="ECO:0000313" key="2">
    <source>
        <dbReference type="Proteomes" id="UP000469452"/>
    </source>
</evidence>
<dbReference type="Proteomes" id="UP000469452">
    <property type="component" value="Unassembled WGS sequence"/>
</dbReference>
<organism evidence="1 2">
    <name type="scientific">Aphanomyces astaci</name>
    <name type="common">Crayfish plague agent</name>
    <dbReference type="NCBI Taxonomy" id="112090"/>
    <lineage>
        <taxon>Eukaryota</taxon>
        <taxon>Sar</taxon>
        <taxon>Stramenopiles</taxon>
        <taxon>Oomycota</taxon>
        <taxon>Saprolegniomycetes</taxon>
        <taxon>Saprolegniales</taxon>
        <taxon>Verrucalvaceae</taxon>
        <taxon>Aphanomyces</taxon>
    </lineage>
</organism>
<sequence length="167" mass="18297">MEYIHAQFALDPTGVTIERVLDKFGSYLAFLDTKGGKQIARNTVMSAAVSAKLLKMGSTLDGYCMKRNSGGFIKKAPACTKDHLRTLMVYQYSTEKNATDYQDAALLCLLWYLFGRASDLSSLQKANLTTSVEQGLSLYYDEKFLGCPLTAMAAAVVMQSTPHAALL</sequence>
<proteinExistence type="predicted"/>
<dbReference type="AlphaFoldDB" id="A0A6A5AK04"/>
<dbReference type="InterPro" id="IPR013762">
    <property type="entry name" value="Integrase-like_cat_sf"/>
</dbReference>
<protein>
    <submittedName>
        <fullName evidence="1">Uncharacterized protein</fullName>
    </submittedName>
</protein>
<gene>
    <name evidence="1" type="ORF">AaE_005695</name>
</gene>
<dbReference type="Gene3D" id="1.10.443.10">
    <property type="entry name" value="Intergrase catalytic core"/>
    <property type="match status" value="1"/>
</dbReference>
<feature type="non-terminal residue" evidence="1">
    <location>
        <position position="167"/>
    </location>
</feature>
<dbReference type="VEuPathDB" id="FungiDB:H257_16517"/>
<evidence type="ECO:0000313" key="1">
    <source>
        <dbReference type="EMBL" id="KAF0753473.1"/>
    </source>
</evidence>
<dbReference type="GO" id="GO:0003677">
    <property type="term" value="F:DNA binding"/>
    <property type="evidence" value="ECO:0007669"/>
    <property type="project" value="InterPro"/>
</dbReference>
<comment type="caution">
    <text evidence="1">The sequence shown here is derived from an EMBL/GenBank/DDBJ whole genome shotgun (WGS) entry which is preliminary data.</text>
</comment>
<dbReference type="EMBL" id="VJMI01011196">
    <property type="protein sequence ID" value="KAF0753473.1"/>
    <property type="molecule type" value="Genomic_DNA"/>
</dbReference>
<name>A0A6A5AK04_APHAT</name>
<dbReference type="GO" id="GO:0015074">
    <property type="term" value="P:DNA integration"/>
    <property type="evidence" value="ECO:0007669"/>
    <property type="project" value="InterPro"/>
</dbReference>